<dbReference type="Proteomes" id="UP000236290">
    <property type="component" value="Unassembled WGS sequence"/>
</dbReference>
<sequence>MQHDISKLMGGQWMTRKKENDVKEATKLPLLLSQAMEGRPITSQSHFLALPPETLAEIMALIANDKAALSALALVNSDCRQLARSYQFVEVCFDYGPRSTRLLQRLVDEAHAREDAASGTTAPLFIGSCIRQVKVQPASRHVAAAHKDLWVANSGDPGHSLSQQQMDELRNKAAYDYLLKYRQPILKVLAQAMPHLDSLSWNDEMCLDIEAFKTLARLPLQHLEFSGAYVGVPFSLESPLVSHPMQLQSLSLGISSCKEAMHARGATSSGKPKKSKKLSSLTSSLLQHSCESLESLIIKGSGSKVEKFRGHETMRFPRLRYLDLASGTSYPDLAAWSSFLAAPLRHLSLPLNGPNTSKQYMSDCPTFRELETLVVPSLSMDTELAKLIADFVLQHSHVSKLSVQNSTPYFLDQQILPALASGEWSNLTSLSISWRYPENVTPPDPQQAYTHIAAESLAAIARIKSLEQLCLNAGEAIDEAAGWRQYWLPDHDDLRMRLQGLDNLQKLAFSRDTYKIPDELPFRDIESYYDDRWVTQAEFNDAISLPHFGPANHGRLRFRQRHDARAIAPRYDDDVDNYGFEREDYEINVFVDVNNFAPNDRVWERAHLYRMLKEAEQYATVLPNLKWVFCGQRPMSVEATEGSEKKIFKATPLTDKRDSLGKILVPIFEMKESK</sequence>
<name>A0A2K0TUL9_TRIHA</name>
<comment type="caution">
    <text evidence="1">The sequence shown here is derived from an EMBL/GenBank/DDBJ whole genome shotgun (WGS) entry which is preliminary data.</text>
</comment>
<dbReference type="OrthoDB" id="3257981at2759"/>
<organism evidence="1 2">
    <name type="scientific">Trichoderma harzianum</name>
    <name type="common">Hypocrea lixii</name>
    <dbReference type="NCBI Taxonomy" id="5544"/>
    <lineage>
        <taxon>Eukaryota</taxon>
        <taxon>Fungi</taxon>
        <taxon>Dikarya</taxon>
        <taxon>Ascomycota</taxon>
        <taxon>Pezizomycotina</taxon>
        <taxon>Sordariomycetes</taxon>
        <taxon>Hypocreomycetidae</taxon>
        <taxon>Hypocreales</taxon>
        <taxon>Hypocreaceae</taxon>
        <taxon>Trichoderma</taxon>
    </lineage>
</organism>
<proteinExistence type="predicted"/>
<reference evidence="1 2" key="1">
    <citation type="submission" date="2017-02" db="EMBL/GenBank/DDBJ databases">
        <title>Genomes of Trichoderma spp. with biocontrol activity.</title>
        <authorList>
            <person name="Gardiner D."/>
            <person name="Kazan K."/>
            <person name="Vos C."/>
            <person name="Harvey P."/>
        </authorList>
    </citation>
    <scope>NUCLEOTIDE SEQUENCE [LARGE SCALE GENOMIC DNA]</scope>
    <source>
        <strain evidence="1 2">Tr1</strain>
    </source>
</reference>
<protein>
    <submittedName>
        <fullName evidence="1">Uncharacterized protein</fullName>
    </submittedName>
</protein>
<dbReference type="SUPFAM" id="SSF52047">
    <property type="entry name" value="RNI-like"/>
    <property type="match status" value="1"/>
</dbReference>
<dbReference type="InterPro" id="IPR032675">
    <property type="entry name" value="LRR_dom_sf"/>
</dbReference>
<evidence type="ECO:0000313" key="1">
    <source>
        <dbReference type="EMBL" id="PNP49224.1"/>
    </source>
</evidence>
<dbReference type="Gene3D" id="3.80.10.10">
    <property type="entry name" value="Ribonuclease Inhibitor"/>
    <property type="match status" value="1"/>
</dbReference>
<accession>A0A2K0TUL9</accession>
<dbReference type="EMBL" id="MTYI01000201">
    <property type="protein sequence ID" value="PNP49224.1"/>
    <property type="molecule type" value="Genomic_DNA"/>
</dbReference>
<evidence type="ECO:0000313" key="2">
    <source>
        <dbReference type="Proteomes" id="UP000236290"/>
    </source>
</evidence>
<dbReference type="AlphaFoldDB" id="A0A2K0TUL9"/>
<gene>
    <name evidence="1" type="ORF">THARTR1_10026</name>
</gene>